<proteinExistence type="inferred from homology"/>
<evidence type="ECO:0000313" key="5">
    <source>
        <dbReference type="Proteomes" id="UP000178526"/>
    </source>
</evidence>
<dbReference type="PANTHER" id="PTHR42760:SF133">
    <property type="entry name" value="3-OXOACYL-[ACYL-CARRIER-PROTEIN] REDUCTASE"/>
    <property type="match status" value="1"/>
</dbReference>
<dbReference type="Proteomes" id="UP000178526">
    <property type="component" value="Unassembled WGS sequence"/>
</dbReference>
<dbReference type="Gene3D" id="3.40.50.720">
    <property type="entry name" value="NAD(P)-binding Rossmann-like Domain"/>
    <property type="match status" value="1"/>
</dbReference>
<evidence type="ECO:0000256" key="3">
    <source>
        <dbReference type="RuleBase" id="RU000363"/>
    </source>
</evidence>
<dbReference type="InterPro" id="IPR036291">
    <property type="entry name" value="NAD(P)-bd_dom_sf"/>
</dbReference>
<dbReference type="GO" id="GO:0006633">
    <property type="term" value="P:fatty acid biosynthetic process"/>
    <property type="evidence" value="ECO:0007669"/>
    <property type="project" value="TreeGrafter"/>
</dbReference>
<dbReference type="SUPFAM" id="SSF51735">
    <property type="entry name" value="NAD(P)-binding Rossmann-fold domains"/>
    <property type="match status" value="1"/>
</dbReference>
<dbReference type="Pfam" id="PF00106">
    <property type="entry name" value="adh_short"/>
    <property type="match status" value="1"/>
</dbReference>
<dbReference type="GO" id="GO:0016616">
    <property type="term" value="F:oxidoreductase activity, acting on the CH-OH group of donors, NAD or NADP as acceptor"/>
    <property type="evidence" value="ECO:0007669"/>
    <property type="project" value="TreeGrafter"/>
</dbReference>
<dbReference type="PANTHER" id="PTHR42760">
    <property type="entry name" value="SHORT-CHAIN DEHYDROGENASES/REDUCTASES FAMILY MEMBER"/>
    <property type="match status" value="1"/>
</dbReference>
<evidence type="ECO:0000313" key="4">
    <source>
        <dbReference type="EMBL" id="OGL42553.1"/>
    </source>
</evidence>
<protein>
    <submittedName>
        <fullName evidence="4">Uncharacterized protein</fullName>
    </submittedName>
</protein>
<sequence length="266" mass="28774">MINLKRFEGKIAIVTGAGTGIGRGIAIGLAREGAYIAAVGRRIEKVEETINEIKSFGGRGIAIKGDVSKKSDIENVVKKTLEKFGKIDMLINNAGTEGAGGPLLDIKEEYWDEIYNVNVRSVFLMTKAVAKAMIEKTIKGKIVNISSIVSKTPPIRCSAYASSKAALNTFTICSSYDLGEYGINVNAICPGFIETPMFERLDKHMETSSGMSARNLTEIMIMSGRLPKRRIGQPEDIANVVAFLVSDDADYMTGQVINVCGGIETH</sequence>
<dbReference type="NCBIfam" id="NF005559">
    <property type="entry name" value="PRK07231.1"/>
    <property type="match status" value="1"/>
</dbReference>
<comment type="similarity">
    <text evidence="1 3">Belongs to the short-chain dehydrogenases/reductases (SDR) family.</text>
</comment>
<name>A0A1F7RM14_9BACT</name>
<comment type="caution">
    <text evidence="4">The sequence shown here is derived from an EMBL/GenBank/DDBJ whole genome shotgun (WGS) entry which is preliminary data.</text>
</comment>
<dbReference type="PRINTS" id="PR00081">
    <property type="entry name" value="GDHRDH"/>
</dbReference>
<evidence type="ECO:0000256" key="1">
    <source>
        <dbReference type="ARBA" id="ARBA00006484"/>
    </source>
</evidence>
<evidence type="ECO:0000256" key="2">
    <source>
        <dbReference type="ARBA" id="ARBA00023002"/>
    </source>
</evidence>
<dbReference type="EMBL" id="MGDB01000039">
    <property type="protein sequence ID" value="OGL42553.1"/>
    <property type="molecule type" value="Genomic_DNA"/>
</dbReference>
<dbReference type="CDD" id="cd05233">
    <property type="entry name" value="SDR_c"/>
    <property type="match status" value="1"/>
</dbReference>
<dbReference type="AlphaFoldDB" id="A0A1F7RM14"/>
<keyword evidence="2" id="KW-0560">Oxidoreductase</keyword>
<reference evidence="4 5" key="1">
    <citation type="journal article" date="2016" name="Nat. Commun.">
        <title>Thousands of microbial genomes shed light on interconnected biogeochemical processes in an aquifer system.</title>
        <authorList>
            <person name="Anantharaman K."/>
            <person name="Brown C.T."/>
            <person name="Hug L.A."/>
            <person name="Sharon I."/>
            <person name="Castelle C.J."/>
            <person name="Probst A.J."/>
            <person name="Thomas B.C."/>
            <person name="Singh A."/>
            <person name="Wilkins M.J."/>
            <person name="Karaoz U."/>
            <person name="Brodie E.L."/>
            <person name="Williams K.H."/>
            <person name="Hubbard S.S."/>
            <person name="Banfield J.F."/>
        </authorList>
    </citation>
    <scope>NUCLEOTIDE SEQUENCE [LARGE SCALE GENOMIC DNA]</scope>
</reference>
<dbReference type="InterPro" id="IPR002347">
    <property type="entry name" value="SDR_fam"/>
</dbReference>
<dbReference type="PRINTS" id="PR00080">
    <property type="entry name" value="SDRFAMILY"/>
</dbReference>
<dbReference type="FunFam" id="3.40.50.720:FF:000084">
    <property type="entry name" value="Short-chain dehydrogenase reductase"/>
    <property type="match status" value="1"/>
</dbReference>
<organism evidence="4 5">
    <name type="scientific">Candidatus Schekmanbacteria bacterium GWA2_38_11</name>
    <dbReference type="NCBI Taxonomy" id="1817876"/>
    <lineage>
        <taxon>Bacteria</taxon>
        <taxon>Candidatus Schekmaniibacteriota</taxon>
    </lineage>
</organism>
<gene>
    <name evidence="4" type="ORF">A2042_04190</name>
</gene>
<accession>A0A1F7RM14</accession>
<dbReference type="GO" id="GO:0048038">
    <property type="term" value="F:quinone binding"/>
    <property type="evidence" value="ECO:0007669"/>
    <property type="project" value="TreeGrafter"/>
</dbReference>